<dbReference type="EMBL" id="AGNL01015177">
    <property type="protein sequence ID" value="EJK66228.1"/>
    <property type="molecule type" value="Genomic_DNA"/>
</dbReference>
<feature type="region of interest" description="Disordered" evidence="1">
    <location>
        <begin position="86"/>
        <end position="112"/>
    </location>
</feature>
<proteinExistence type="predicted"/>
<reference evidence="2 3" key="1">
    <citation type="journal article" date="2012" name="Genome Biol.">
        <title>Genome and low-iron response of an oceanic diatom adapted to chronic iron limitation.</title>
        <authorList>
            <person name="Lommer M."/>
            <person name="Specht M."/>
            <person name="Roy A.S."/>
            <person name="Kraemer L."/>
            <person name="Andreson R."/>
            <person name="Gutowska M.A."/>
            <person name="Wolf J."/>
            <person name="Bergner S.V."/>
            <person name="Schilhabel M.B."/>
            <person name="Klostermeier U.C."/>
            <person name="Beiko R.G."/>
            <person name="Rosenstiel P."/>
            <person name="Hippler M."/>
            <person name="Laroche J."/>
        </authorList>
    </citation>
    <scope>NUCLEOTIDE SEQUENCE [LARGE SCALE GENOMIC DNA]</scope>
    <source>
        <strain evidence="2 3">CCMP1005</strain>
    </source>
</reference>
<sequence>TEPVAGRTDGRLSSSKAHPQIRGESPVGDCERAMDWFRRLPPVTRLLLGSSVVVTALTNVGQLKAIRDQHSHRTPPADTYICALRGDGTHLHPQDTRESPGQSTASAGRLEEKKVSLLRPRGDVGLRVGSAFGGLRHHCNEFFHSAEASDVHDEKTAIHILLSPSDTLHRLHLVEKIPGPVCQLIWCECEGGLSAAMLHGDWAGAQQWRIAAA</sequence>
<gene>
    <name evidence="2" type="ORF">THAOC_12862</name>
</gene>
<accession>K0SJ57</accession>
<feature type="non-terminal residue" evidence="2">
    <location>
        <position position="1"/>
    </location>
</feature>
<feature type="region of interest" description="Disordered" evidence="1">
    <location>
        <begin position="1"/>
        <end position="27"/>
    </location>
</feature>
<evidence type="ECO:0000256" key="1">
    <source>
        <dbReference type="SAM" id="MobiDB-lite"/>
    </source>
</evidence>
<keyword evidence="3" id="KW-1185">Reference proteome</keyword>
<evidence type="ECO:0000313" key="3">
    <source>
        <dbReference type="Proteomes" id="UP000266841"/>
    </source>
</evidence>
<dbReference type="Proteomes" id="UP000266841">
    <property type="component" value="Unassembled WGS sequence"/>
</dbReference>
<organism evidence="2 3">
    <name type="scientific">Thalassiosira oceanica</name>
    <name type="common">Marine diatom</name>
    <dbReference type="NCBI Taxonomy" id="159749"/>
    <lineage>
        <taxon>Eukaryota</taxon>
        <taxon>Sar</taxon>
        <taxon>Stramenopiles</taxon>
        <taxon>Ochrophyta</taxon>
        <taxon>Bacillariophyta</taxon>
        <taxon>Coscinodiscophyceae</taxon>
        <taxon>Thalassiosirophycidae</taxon>
        <taxon>Thalassiosirales</taxon>
        <taxon>Thalassiosiraceae</taxon>
        <taxon>Thalassiosira</taxon>
    </lineage>
</organism>
<feature type="compositionally biased region" description="Basic and acidic residues" evidence="1">
    <location>
        <begin position="87"/>
        <end position="98"/>
    </location>
</feature>
<dbReference type="AlphaFoldDB" id="K0SJ57"/>
<evidence type="ECO:0000313" key="2">
    <source>
        <dbReference type="EMBL" id="EJK66228.1"/>
    </source>
</evidence>
<name>K0SJ57_THAOC</name>
<protein>
    <submittedName>
        <fullName evidence="2">Uncharacterized protein</fullName>
    </submittedName>
</protein>
<comment type="caution">
    <text evidence="2">The sequence shown here is derived from an EMBL/GenBank/DDBJ whole genome shotgun (WGS) entry which is preliminary data.</text>
</comment>